<organism evidence="4 5">
    <name type="scientific">Alienimonas californiensis</name>
    <dbReference type="NCBI Taxonomy" id="2527989"/>
    <lineage>
        <taxon>Bacteria</taxon>
        <taxon>Pseudomonadati</taxon>
        <taxon>Planctomycetota</taxon>
        <taxon>Planctomycetia</taxon>
        <taxon>Planctomycetales</taxon>
        <taxon>Planctomycetaceae</taxon>
        <taxon>Alienimonas</taxon>
    </lineage>
</organism>
<dbReference type="Gene3D" id="3.40.50.1820">
    <property type="entry name" value="alpha/beta hydrolase"/>
    <property type="match status" value="1"/>
</dbReference>
<dbReference type="OrthoDB" id="9794725at2"/>
<feature type="domain" description="BD-FAE-like" evidence="3">
    <location>
        <begin position="60"/>
        <end position="267"/>
    </location>
</feature>
<dbReference type="Pfam" id="PF20434">
    <property type="entry name" value="BD-FAE"/>
    <property type="match status" value="1"/>
</dbReference>
<dbReference type="InterPro" id="IPR049492">
    <property type="entry name" value="BD-FAE-like_dom"/>
</dbReference>
<evidence type="ECO:0000256" key="1">
    <source>
        <dbReference type="ARBA" id="ARBA00022801"/>
    </source>
</evidence>
<dbReference type="GO" id="GO:0046555">
    <property type="term" value="F:acetylxylan esterase activity"/>
    <property type="evidence" value="ECO:0007669"/>
    <property type="project" value="UniProtKB-EC"/>
</dbReference>
<feature type="signal peptide" evidence="2">
    <location>
        <begin position="1"/>
        <end position="15"/>
    </location>
</feature>
<evidence type="ECO:0000256" key="2">
    <source>
        <dbReference type="SAM" id="SignalP"/>
    </source>
</evidence>
<evidence type="ECO:0000259" key="3">
    <source>
        <dbReference type="Pfam" id="PF20434"/>
    </source>
</evidence>
<accession>A0A517P7L9</accession>
<keyword evidence="1 4" id="KW-0378">Hydrolase</keyword>
<dbReference type="EC" id="3.1.1.72" evidence="4"/>
<evidence type="ECO:0000313" key="4">
    <source>
        <dbReference type="EMBL" id="QDT15376.1"/>
    </source>
</evidence>
<dbReference type="InterPro" id="IPR050300">
    <property type="entry name" value="GDXG_lipolytic_enzyme"/>
</dbReference>
<dbReference type="Proteomes" id="UP000318741">
    <property type="component" value="Chromosome"/>
</dbReference>
<dbReference type="RefSeq" id="WP_145358181.1">
    <property type="nucleotide sequence ID" value="NZ_CP036265.1"/>
</dbReference>
<dbReference type="KEGG" id="acaf:CA12_14610"/>
<name>A0A517P7L9_9PLAN</name>
<dbReference type="AlphaFoldDB" id="A0A517P7L9"/>
<dbReference type="SUPFAM" id="SSF53474">
    <property type="entry name" value="alpha/beta-Hydrolases"/>
    <property type="match status" value="1"/>
</dbReference>
<dbReference type="EMBL" id="CP036265">
    <property type="protein sequence ID" value="QDT15376.1"/>
    <property type="molecule type" value="Genomic_DNA"/>
</dbReference>
<reference evidence="4 5" key="1">
    <citation type="submission" date="2019-02" db="EMBL/GenBank/DDBJ databases">
        <title>Deep-cultivation of Planctomycetes and their phenomic and genomic characterization uncovers novel biology.</title>
        <authorList>
            <person name="Wiegand S."/>
            <person name="Jogler M."/>
            <person name="Boedeker C."/>
            <person name="Pinto D."/>
            <person name="Vollmers J."/>
            <person name="Rivas-Marin E."/>
            <person name="Kohn T."/>
            <person name="Peeters S.H."/>
            <person name="Heuer A."/>
            <person name="Rast P."/>
            <person name="Oberbeckmann S."/>
            <person name="Bunk B."/>
            <person name="Jeske O."/>
            <person name="Meyerdierks A."/>
            <person name="Storesund J.E."/>
            <person name="Kallscheuer N."/>
            <person name="Luecker S."/>
            <person name="Lage O.M."/>
            <person name="Pohl T."/>
            <person name="Merkel B.J."/>
            <person name="Hornburger P."/>
            <person name="Mueller R.-W."/>
            <person name="Bruemmer F."/>
            <person name="Labrenz M."/>
            <person name="Spormann A.M."/>
            <person name="Op den Camp H."/>
            <person name="Overmann J."/>
            <person name="Amann R."/>
            <person name="Jetten M.S.M."/>
            <person name="Mascher T."/>
            <person name="Medema M.H."/>
            <person name="Devos D.P."/>
            <person name="Kaster A.-K."/>
            <person name="Ovreas L."/>
            <person name="Rohde M."/>
            <person name="Galperin M.Y."/>
            <person name="Jogler C."/>
        </authorList>
    </citation>
    <scope>NUCLEOTIDE SEQUENCE [LARGE SCALE GENOMIC DNA]</scope>
    <source>
        <strain evidence="4 5">CA12</strain>
    </source>
</reference>
<dbReference type="InterPro" id="IPR029058">
    <property type="entry name" value="AB_hydrolase_fold"/>
</dbReference>
<sequence precursor="true">MLAALLPALLVPALAAPPVELDGPPVEGAVVLPLWAGAETADGSIPGGLADGADAPTLAIHVPKSPNGAAVIVCPGGGYHVLATAHEGRDVAKWLTDRGVTAAVLRYRVKKQVPGPLHPAPLLDVQRGIRLMRKHAKEYGVDPAKVGVLGFSAGGHLAASAATLHTDEARELNPLADADPLAASVSARPDFAVMIYPRITYIQPAGLREIPRLAGDGGTLFGAGATEEQLAGLSLQTQVTADTPPSFLVTTNGDEGVPAENSVLFWQACRAANVPAELHVFDRGGHGWGLGGPDSEARGNPGPDWTGAFETWLAGRGLIRAAE</sequence>
<dbReference type="PANTHER" id="PTHR48081">
    <property type="entry name" value="AB HYDROLASE SUPERFAMILY PROTEIN C4A8.06C"/>
    <property type="match status" value="1"/>
</dbReference>
<protein>
    <submittedName>
        <fullName evidence="4">Acetylxylan esterase</fullName>
        <ecNumber evidence="4">3.1.1.72</ecNumber>
    </submittedName>
</protein>
<evidence type="ECO:0000313" key="5">
    <source>
        <dbReference type="Proteomes" id="UP000318741"/>
    </source>
</evidence>
<keyword evidence="2" id="KW-0732">Signal</keyword>
<feature type="chain" id="PRO_5021829526" evidence="2">
    <location>
        <begin position="16"/>
        <end position="323"/>
    </location>
</feature>
<dbReference type="PANTHER" id="PTHR48081:SF6">
    <property type="entry name" value="PEPTIDASE S9 PROLYL OLIGOPEPTIDASE CATALYTIC DOMAIN-CONTAINING PROTEIN"/>
    <property type="match status" value="1"/>
</dbReference>
<proteinExistence type="predicted"/>
<keyword evidence="5" id="KW-1185">Reference proteome</keyword>
<gene>
    <name evidence="4" type="primary">axeA1_2</name>
    <name evidence="4" type="ORF">CA12_14610</name>
</gene>